<gene>
    <name evidence="3" type="ORF">S40285_01346</name>
</gene>
<dbReference type="InParanoid" id="A0A084QLE9"/>
<sequence length="364" mass="38177">MSITSFMGPFPKDYSLPVQCSGYTRRDIIGLDLAPSCLPDDFKTKSTAYYSPRTACPSGYTAVDSCTRSTDSATTTVMYCPVRGDMTMWCVEDAVSLFSVWTNMLCPWSAGETESVILYTSESSGRTVTGAETLSGGGGINAYRPKMVFEASDLVRSTSARPSRTTSTSAETTAEASPVRNTENTSGQASARSYSSDTSAQTSAPSRTLVADPSAGAEARTVQGSNNGGSSSLSPGAIAAIAMVVPLVVIAALAGAWFWYRRRKQQPGYGAMPGDPKHFRPRPSAELMGSHAQPQELPSKPAVVELSGKPVAVMELPGDIPMDHKQSEAQAGGYPSSGQHVASPDGHVSPVSGYAAPGSRRAPC</sequence>
<feature type="compositionally biased region" description="Polar residues" evidence="1">
    <location>
        <begin position="179"/>
        <end position="206"/>
    </location>
</feature>
<name>A0A084QLE9_STAC4</name>
<keyword evidence="2" id="KW-0812">Transmembrane</keyword>
<feature type="region of interest" description="Disordered" evidence="1">
    <location>
        <begin position="268"/>
        <end position="296"/>
    </location>
</feature>
<dbReference type="STRING" id="1283841.A0A084QLE9"/>
<feature type="transmembrane region" description="Helical" evidence="2">
    <location>
        <begin position="237"/>
        <end position="260"/>
    </location>
</feature>
<keyword evidence="2" id="KW-1133">Transmembrane helix</keyword>
<dbReference type="OrthoDB" id="4770059at2759"/>
<organism evidence="3 4">
    <name type="scientific">Stachybotrys chlorohalonatus (strain IBT 40285)</name>
    <dbReference type="NCBI Taxonomy" id="1283841"/>
    <lineage>
        <taxon>Eukaryota</taxon>
        <taxon>Fungi</taxon>
        <taxon>Dikarya</taxon>
        <taxon>Ascomycota</taxon>
        <taxon>Pezizomycotina</taxon>
        <taxon>Sordariomycetes</taxon>
        <taxon>Hypocreomycetidae</taxon>
        <taxon>Hypocreales</taxon>
        <taxon>Stachybotryaceae</taxon>
        <taxon>Stachybotrys</taxon>
    </lineage>
</organism>
<feature type="region of interest" description="Disordered" evidence="1">
    <location>
        <begin position="154"/>
        <end position="230"/>
    </location>
</feature>
<dbReference type="HOGENOM" id="CLU_034947_0_0_1"/>
<dbReference type="EMBL" id="KL660654">
    <property type="protein sequence ID" value="KFA64784.1"/>
    <property type="molecule type" value="Genomic_DNA"/>
</dbReference>
<protein>
    <submittedName>
        <fullName evidence="3">Uncharacterized protein</fullName>
    </submittedName>
</protein>
<evidence type="ECO:0000256" key="1">
    <source>
        <dbReference type="SAM" id="MobiDB-lite"/>
    </source>
</evidence>
<feature type="region of interest" description="Disordered" evidence="1">
    <location>
        <begin position="315"/>
        <end position="364"/>
    </location>
</feature>
<keyword evidence="2" id="KW-0472">Membrane</keyword>
<evidence type="ECO:0000313" key="4">
    <source>
        <dbReference type="Proteomes" id="UP000028524"/>
    </source>
</evidence>
<evidence type="ECO:0000256" key="2">
    <source>
        <dbReference type="SAM" id="Phobius"/>
    </source>
</evidence>
<accession>A0A084QLE9</accession>
<feature type="compositionally biased region" description="Low complexity" evidence="1">
    <location>
        <begin position="157"/>
        <end position="178"/>
    </location>
</feature>
<dbReference type="AlphaFoldDB" id="A0A084QLE9"/>
<dbReference type="OMA" id="WEPPERC"/>
<evidence type="ECO:0000313" key="3">
    <source>
        <dbReference type="EMBL" id="KFA64784.1"/>
    </source>
</evidence>
<reference evidence="3 4" key="1">
    <citation type="journal article" date="2014" name="BMC Genomics">
        <title>Comparative genome sequencing reveals chemotype-specific gene clusters in the toxigenic black mold Stachybotrys.</title>
        <authorList>
            <person name="Semeiks J."/>
            <person name="Borek D."/>
            <person name="Otwinowski Z."/>
            <person name="Grishin N.V."/>
        </authorList>
    </citation>
    <scope>NUCLEOTIDE SEQUENCE [LARGE SCALE GENOMIC DNA]</scope>
    <source>
        <strain evidence="3 4">IBT 40285</strain>
    </source>
</reference>
<dbReference type="Proteomes" id="UP000028524">
    <property type="component" value="Unassembled WGS sequence"/>
</dbReference>
<proteinExistence type="predicted"/>
<keyword evidence="4" id="KW-1185">Reference proteome</keyword>